<gene>
    <name evidence="2" type="ORF">GCL57_14360</name>
</gene>
<keyword evidence="1" id="KW-0732">Signal</keyword>
<feature type="chain" id="PRO_5032878396" evidence="1">
    <location>
        <begin position="20"/>
        <end position="934"/>
    </location>
</feature>
<accession>A0A833JCP6</accession>
<feature type="signal peptide" evidence="1">
    <location>
        <begin position="1"/>
        <end position="19"/>
    </location>
</feature>
<dbReference type="AlphaFoldDB" id="A0A833JCP6"/>
<evidence type="ECO:0000313" key="3">
    <source>
        <dbReference type="Proteomes" id="UP000442694"/>
    </source>
</evidence>
<sequence>MQKIIISSSLLFISYSSSASSFVSAFDSTYKSISETLTDSAFESNIITPTNCNSISEFFGKCKNLGTTDQASIAEKDWENFNIFKDRFENFKNKNEIFITKINEIPKNHVSKSIFKQFEHYYAKLHVINEIDSKFIWNNFKINSVNELFTDTVNQLAILLNHGENQFVESIISGYFKKFPTIFRSIEFNYWYKSYWPAYSEKWGGFGPNYYQKSTYSLANYGYLSQYIEKSNEDDYDFTQTEKEFYAKWNNWNTQPSSETKTKKVYYKFKYKEDPDIISKYLGIMNKKEVISIIKNEIKKRETIEIIKNKIVEFPSAIFKTLLAMELADESEHDKAKLKKNQFKLNSLFLDFLPKTTKVISKLSNKCLSYTKAINNDAKNLINVMPSKKKEYINANIKSCIPHDLSQEFIIFPIDSAAIEFMIASANEKGKCLSPFNSPHQFEFITCNIKDSDQKWIFEKQNNINIIKNSNLKYDFLENDLEEIYHIFKDKAEYDLSQDLQWITPTSGKNNFYLKSLALGNLAYSQSGWDNGFKIKKDLPNILYAYLFIQKYSLPTLPNAKKFINKIKTSRWFDTLQPEVKSFISSLPNKTSLPDISKINNLFTSLKLQKFSIGELNRDTDLKEIHFYSDQNNIHKLNLFVRNFTENPSSKGFSYPNEAKSNNYFTYLGNVDINQSKQNIINIFNILHKIKTLTLEYKFLSLVNPKVIIQLNSIVNQMKSAQYNLKEELNLQSSKINRGTKTNNNILGNLTSPIVKIINNPLPPPLPLLSVSSRDSGYSYLTEYEYMDMNPSVPIQNNPPSNIGSSIASNNTSIISPEGGGGYLRMDGGEGYIKDQYLIERLKDFDEFEDLDAMEYQEVLKDYGDGVHDTGEGMRDYGDGMNDYLYEFENAVNMGEDANEALNMLDSTPITTSSTTVAIGGASVATLLSVISIL</sequence>
<dbReference type="InterPro" id="IPR035992">
    <property type="entry name" value="Ricin_B-like_lectins"/>
</dbReference>
<dbReference type="PROSITE" id="PS50231">
    <property type="entry name" value="RICIN_B_LECTIN"/>
    <property type="match status" value="1"/>
</dbReference>
<dbReference type="EMBL" id="WFLN01000012">
    <property type="protein sequence ID" value="KAB8027377.1"/>
    <property type="molecule type" value="Genomic_DNA"/>
</dbReference>
<dbReference type="RefSeq" id="WP_152214048.1">
    <property type="nucleotide sequence ID" value="NZ_WFLN01000012.1"/>
</dbReference>
<reference evidence="2 3" key="1">
    <citation type="submission" date="2019-10" db="EMBL/GenBank/DDBJ databases">
        <title>New genus of Silvanigrellaceae.</title>
        <authorList>
            <person name="Pitt A."/>
            <person name="Hahn M.W."/>
        </authorList>
    </citation>
    <scope>NUCLEOTIDE SEQUENCE [LARGE SCALE GENOMIC DNA]</scope>
    <source>
        <strain evidence="2 3">33A1-SZDP</strain>
    </source>
</reference>
<protein>
    <submittedName>
        <fullName evidence="2">Uncharacterized protein</fullName>
    </submittedName>
</protein>
<evidence type="ECO:0000256" key="1">
    <source>
        <dbReference type="SAM" id="SignalP"/>
    </source>
</evidence>
<proteinExistence type="predicted"/>
<dbReference type="Proteomes" id="UP000442694">
    <property type="component" value="Unassembled WGS sequence"/>
</dbReference>
<evidence type="ECO:0000313" key="2">
    <source>
        <dbReference type="EMBL" id="KAB8027377.1"/>
    </source>
</evidence>
<dbReference type="SUPFAM" id="SSF50370">
    <property type="entry name" value="Ricin B-like lectins"/>
    <property type="match status" value="1"/>
</dbReference>
<organism evidence="2 3">
    <name type="scientific">Fluviispira multicolorata</name>
    <dbReference type="NCBI Taxonomy" id="2654512"/>
    <lineage>
        <taxon>Bacteria</taxon>
        <taxon>Pseudomonadati</taxon>
        <taxon>Bdellovibrionota</taxon>
        <taxon>Oligoflexia</taxon>
        <taxon>Silvanigrellales</taxon>
        <taxon>Silvanigrellaceae</taxon>
        <taxon>Fluviispira</taxon>
    </lineage>
</organism>
<name>A0A833JCP6_9BACT</name>
<comment type="caution">
    <text evidence="2">The sequence shown here is derived from an EMBL/GenBank/DDBJ whole genome shotgun (WGS) entry which is preliminary data.</text>
</comment>
<keyword evidence="3" id="KW-1185">Reference proteome</keyword>